<evidence type="ECO:0008006" key="4">
    <source>
        <dbReference type="Google" id="ProtNLM"/>
    </source>
</evidence>
<evidence type="ECO:0000313" key="3">
    <source>
        <dbReference type="Proteomes" id="UP000644756"/>
    </source>
</evidence>
<feature type="transmembrane region" description="Helical" evidence="1">
    <location>
        <begin position="34"/>
        <end position="55"/>
    </location>
</feature>
<keyword evidence="1" id="KW-1133">Transmembrane helix</keyword>
<dbReference type="AlphaFoldDB" id="A0A917G5W8"/>
<accession>A0A917G5W8</accession>
<sequence>MKGKEQRLIGWLLLCMLWSGLMTAAQLRGGATEWFALIVLTGVILFGAAAPMLSLRGISVKRSLLNPGLHAGAELRVRLEFRAGLILPMIWIAVKEEIRNTTNPRIEPVIYRRVILPWLRREYTIDYVVRPLRRGELRFEPVVVTAGDLFGLTVRQITLICEGRAVVLPELIGEREDRKTWQLAETRMAESARTIPTPVGEPGGLATAGLQAGAGEEVRSYSAGDPLRYLDWRGLAKGRSWQTRKESPEEPLFDRLIAVDCSEVSFRKEERLFDACISKALWAFEQALLAGSRVRLYCGSSEPVKLEGHREARGSYMRAADRLARVKADSDKPLAWLLTHMLGGLSRGGTAVVITTGLQDWREAVRMAVNRGCRMELWLIVGGKAPSYALREGIRDWETYGCKVRVWTLPAETGKLTEALEGDDADEGVS</sequence>
<evidence type="ECO:0000313" key="2">
    <source>
        <dbReference type="EMBL" id="GGG23945.1"/>
    </source>
</evidence>
<reference evidence="2" key="1">
    <citation type="journal article" date="2014" name="Int. J. Syst. Evol. Microbiol.">
        <title>Complete genome sequence of Corynebacterium casei LMG S-19264T (=DSM 44701T), isolated from a smear-ripened cheese.</title>
        <authorList>
            <consortium name="US DOE Joint Genome Institute (JGI-PGF)"/>
            <person name="Walter F."/>
            <person name="Albersmeier A."/>
            <person name="Kalinowski J."/>
            <person name="Ruckert C."/>
        </authorList>
    </citation>
    <scope>NUCLEOTIDE SEQUENCE</scope>
    <source>
        <strain evidence="2">CGMCC 1.12987</strain>
    </source>
</reference>
<keyword evidence="1" id="KW-0812">Transmembrane</keyword>
<gene>
    <name evidence="2" type="ORF">GCM10010916_45620</name>
</gene>
<keyword evidence="3" id="KW-1185">Reference proteome</keyword>
<keyword evidence="1" id="KW-0472">Membrane</keyword>
<dbReference type="PANTHER" id="PTHR34351">
    <property type="entry name" value="SLR1927 PROTEIN-RELATED"/>
    <property type="match status" value="1"/>
</dbReference>
<evidence type="ECO:0000256" key="1">
    <source>
        <dbReference type="SAM" id="Phobius"/>
    </source>
</evidence>
<protein>
    <recommendedName>
        <fullName evidence="4">DUF58 domain-containing protein</fullName>
    </recommendedName>
</protein>
<reference evidence="2" key="2">
    <citation type="submission" date="2020-09" db="EMBL/GenBank/DDBJ databases">
        <authorList>
            <person name="Sun Q."/>
            <person name="Zhou Y."/>
        </authorList>
    </citation>
    <scope>NUCLEOTIDE SEQUENCE</scope>
    <source>
        <strain evidence="2">CGMCC 1.12987</strain>
    </source>
</reference>
<organism evidence="2 3">
    <name type="scientific">Paenibacillus abyssi</name>
    <dbReference type="NCBI Taxonomy" id="1340531"/>
    <lineage>
        <taxon>Bacteria</taxon>
        <taxon>Bacillati</taxon>
        <taxon>Bacillota</taxon>
        <taxon>Bacilli</taxon>
        <taxon>Bacillales</taxon>
        <taxon>Paenibacillaceae</taxon>
        <taxon>Paenibacillus</taxon>
    </lineage>
</organism>
<name>A0A917G5W8_9BACL</name>
<proteinExistence type="predicted"/>
<dbReference type="PANTHER" id="PTHR34351:SF2">
    <property type="entry name" value="DUF58 DOMAIN-CONTAINING PROTEIN"/>
    <property type="match status" value="1"/>
</dbReference>
<dbReference type="Proteomes" id="UP000644756">
    <property type="component" value="Unassembled WGS sequence"/>
</dbReference>
<comment type="caution">
    <text evidence="2">The sequence shown here is derived from an EMBL/GenBank/DDBJ whole genome shotgun (WGS) entry which is preliminary data.</text>
</comment>
<dbReference type="EMBL" id="BMGR01000020">
    <property type="protein sequence ID" value="GGG23945.1"/>
    <property type="molecule type" value="Genomic_DNA"/>
</dbReference>
<dbReference type="RefSeq" id="WP_188533394.1">
    <property type="nucleotide sequence ID" value="NZ_BMGR01000020.1"/>
</dbReference>